<keyword evidence="10" id="KW-0812">Transmembrane</keyword>
<dbReference type="CDD" id="cd11065">
    <property type="entry name" value="CYP64-like"/>
    <property type="match status" value="1"/>
</dbReference>
<keyword evidence="5 9" id="KW-0560">Oxidoreductase</keyword>
<dbReference type="GeneID" id="62205429"/>
<dbReference type="Pfam" id="PF00067">
    <property type="entry name" value="p450"/>
    <property type="match status" value="1"/>
</dbReference>
<dbReference type="InterPro" id="IPR002401">
    <property type="entry name" value="Cyt_P450_E_grp-I"/>
</dbReference>
<keyword evidence="12" id="KW-1185">Reference proteome</keyword>
<evidence type="ECO:0000256" key="5">
    <source>
        <dbReference type="ARBA" id="ARBA00023002"/>
    </source>
</evidence>
<feature type="transmembrane region" description="Helical" evidence="10">
    <location>
        <begin position="21"/>
        <end position="42"/>
    </location>
</feature>
<keyword evidence="7 9" id="KW-0503">Monooxygenase</keyword>
<dbReference type="Gene3D" id="1.10.630.10">
    <property type="entry name" value="Cytochrome P450"/>
    <property type="match status" value="1"/>
</dbReference>
<evidence type="ECO:0000313" key="12">
    <source>
        <dbReference type="Proteomes" id="UP000596902"/>
    </source>
</evidence>
<evidence type="ECO:0000256" key="8">
    <source>
        <dbReference type="PIRSR" id="PIRSR602401-1"/>
    </source>
</evidence>
<dbReference type="PANTHER" id="PTHR46300:SF1">
    <property type="entry name" value="P450, PUTATIVE (EUROFUNG)-RELATED"/>
    <property type="match status" value="1"/>
</dbReference>
<evidence type="ECO:0000256" key="4">
    <source>
        <dbReference type="ARBA" id="ARBA00022723"/>
    </source>
</evidence>
<dbReference type="InterPro" id="IPR017972">
    <property type="entry name" value="Cyt_P450_CS"/>
</dbReference>
<comment type="cofactor">
    <cofactor evidence="1 8">
        <name>heme</name>
        <dbReference type="ChEBI" id="CHEBI:30413"/>
    </cofactor>
</comment>
<organism evidence="11 12">
    <name type="scientific">Alternaria burnsii</name>
    <dbReference type="NCBI Taxonomy" id="1187904"/>
    <lineage>
        <taxon>Eukaryota</taxon>
        <taxon>Fungi</taxon>
        <taxon>Dikarya</taxon>
        <taxon>Ascomycota</taxon>
        <taxon>Pezizomycotina</taxon>
        <taxon>Dothideomycetes</taxon>
        <taxon>Pleosporomycetidae</taxon>
        <taxon>Pleosporales</taxon>
        <taxon>Pleosporineae</taxon>
        <taxon>Pleosporaceae</taxon>
        <taxon>Alternaria</taxon>
        <taxon>Alternaria sect. Alternaria</taxon>
    </lineage>
</organism>
<keyword evidence="10" id="KW-0472">Membrane</keyword>
<sequence>KQRLPSYLKSLDIDHSNLVTMAVLSPTVLFVVSLLAILYVWLRRRQDSNLPPGPPRLPILGNLHQAPKEAVWVTYQKWVEQYGPLVYLNFGGTNVILIGDHEVAKDLLDKKAMIYSSRPRMVMAQELTCKSKHIMFKPFDGDFLLHQRLEAPVLSPRASACYTAIQDLESKQLLKNLLQSNDFPKEFERFAASIVYSITFGMRIITGDEWQLQTSHECLKNFTIAGQVGAWIVDLFPSLNNLPAPLTPWKKTAEAWYQMWENLHIANMEDALKRKGWNWAKEFNKSKEAKDLAATEIAWDLGVLCDAGVETTQIQLQIFILACVAYPDWIAAAQKELDEVVGTNRLPGFEDLSNLPYLQAVVEENFRWRHIVPAGIPHATTQDDFYKGYLIPKGSVVVPVFAAMRQNSSTFDSPEVFRPERWIEKSQPSNFGYGRRVCPGRFIARNSLAIAMARLLWAFNIRSKDGVRINVSEEMFTTGFVSGPKPFVTVFEPRSKERRSLIEREFDMADKDVAHLLDEARGKQIAAGLSPQG</sequence>
<dbReference type="PRINTS" id="PR00463">
    <property type="entry name" value="EP450I"/>
</dbReference>
<gene>
    <name evidence="11" type="ORF">GT037_007204</name>
</gene>
<accession>A0A8H7EE79</accession>
<evidence type="ECO:0000256" key="9">
    <source>
        <dbReference type="RuleBase" id="RU000461"/>
    </source>
</evidence>
<name>A0A8H7EE79_9PLEO</name>
<dbReference type="PROSITE" id="PS00086">
    <property type="entry name" value="CYTOCHROME_P450"/>
    <property type="match status" value="1"/>
</dbReference>
<keyword evidence="3 8" id="KW-0349">Heme</keyword>
<evidence type="ECO:0000313" key="11">
    <source>
        <dbReference type="EMBL" id="KAF7674444.1"/>
    </source>
</evidence>
<keyword evidence="6 8" id="KW-0408">Iron</keyword>
<feature type="binding site" description="axial binding residue" evidence="8">
    <location>
        <position position="438"/>
    </location>
    <ligand>
        <name>heme</name>
        <dbReference type="ChEBI" id="CHEBI:30413"/>
    </ligand>
    <ligandPart>
        <name>Fe</name>
        <dbReference type="ChEBI" id="CHEBI:18248"/>
    </ligandPart>
</feature>
<protein>
    <submittedName>
        <fullName evidence="11">Cytochrome p450</fullName>
    </submittedName>
</protein>
<proteinExistence type="inferred from homology"/>
<dbReference type="AlphaFoldDB" id="A0A8H7EE79"/>
<comment type="similarity">
    <text evidence="2 9">Belongs to the cytochrome P450 family.</text>
</comment>
<reference evidence="11" key="2">
    <citation type="submission" date="2020-08" db="EMBL/GenBank/DDBJ databases">
        <title>Draft Genome Sequence of Cumin Blight Pathogen Alternaria burnsii.</title>
        <authorList>
            <person name="Feng Z."/>
        </authorList>
    </citation>
    <scope>NUCLEOTIDE SEQUENCE</scope>
    <source>
        <strain evidence="11">CBS107.38</strain>
    </source>
</reference>
<dbReference type="Proteomes" id="UP000596902">
    <property type="component" value="Unassembled WGS sequence"/>
</dbReference>
<dbReference type="InterPro" id="IPR001128">
    <property type="entry name" value="Cyt_P450"/>
</dbReference>
<dbReference type="GO" id="GO:0004497">
    <property type="term" value="F:monooxygenase activity"/>
    <property type="evidence" value="ECO:0007669"/>
    <property type="project" value="UniProtKB-KW"/>
</dbReference>
<evidence type="ECO:0000256" key="10">
    <source>
        <dbReference type="SAM" id="Phobius"/>
    </source>
</evidence>
<dbReference type="PANTHER" id="PTHR46300">
    <property type="entry name" value="P450, PUTATIVE (EUROFUNG)-RELATED-RELATED"/>
    <property type="match status" value="1"/>
</dbReference>
<evidence type="ECO:0000256" key="7">
    <source>
        <dbReference type="ARBA" id="ARBA00023033"/>
    </source>
</evidence>
<dbReference type="GO" id="GO:0020037">
    <property type="term" value="F:heme binding"/>
    <property type="evidence" value="ECO:0007669"/>
    <property type="project" value="InterPro"/>
</dbReference>
<keyword evidence="10" id="KW-1133">Transmembrane helix</keyword>
<dbReference type="InterPro" id="IPR036396">
    <property type="entry name" value="Cyt_P450_sf"/>
</dbReference>
<comment type="caution">
    <text evidence="11">The sequence shown here is derived from an EMBL/GenBank/DDBJ whole genome shotgun (WGS) entry which is preliminary data.</text>
</comment>
<dbReference type="SUPFAM" id="SSF48264">
    <property type="entry name" value="Cytochrome P450"/>
    <property type="match status" value="1"/>
</dbReference>
<feature type="non-terminal residue" evidence="11">
    <location>
        <position position="1"/>
    </location>
</feature>
<dbReference type="RefSeq" id="XP_038784739.1">
    <property type="nucleotide sequence ID" value="XM_038932251.1"/>
</dbReference>
<evidence type="ECO:0000256" key="3">
    <source>
        <dbReference type="ARBA" id="ARBA00022617"/>
    </source>
</evidence>
<dbReference type="InterPro" id="IPR050364">
    <property type="entry name" value="Cytochrome_P450_fung"/>
</dbReference>
<evidence type="ECO:0000256" key="6">
    <source>
        <dbReference type="ARBA" id="ARBA00023004"/>
    </source>
</evidence>
<dbReference type="GO" id="GO:0005506">
    <property type="term" value="F:iron ion binding"/>
    <property type="evidence" value="ECO:0007669"/>
    <property type="project" value="InterPro"/>
</dbReference>
<reference evidence="11" key="1">
    <citation type="submission" date="2020-01" db="EMBL/GenBank/DDBJ databases">
        <authorList>
            <person name="Feng Z.H.Z."/>
        </authorList>
    </citation>
    <scope>NUCLEOTIDE SEQUENCE</scope>
    <source>
        <strain evidence="11">CBS107.38</strain>
    </source>
</reference>
<dbReference type="EMBL" id="JAAABM010000010">
    <property type="protein sequence ID" value="KAF7674444.1"/>
    <property type="molecule type" value="Genomic_DNA"/>
</dbReference>
<keyword evidence="4 8" id="KW-0479">Metal-binding</keyword>
<evidence type="ECO:0000256" key="2">
    <source>
        <dbReference type="ARBA" id="ARBA00010617"/>
    </source>
</evidence>
<evidence type="ECO:0000256" key="1">
    <source>
        <dbReference type="ARBA" id="ARBA00001971"/>
    </source>
</evidence>
<dbReference type="GO" id="GO:0016705">
    <property type="term" value="F:oxidoreductase activity, acting on paired donors, with incorporation or reduction of molecular oxygen"/>
    <property type="evidence" value="ECO:0007669"/>
    <property type="project" value="InterPro"/>
</dbReference>